<dbReference type="Gene3D" id="2.120.10.30">
    <property type="entry name" value="TolB, C-terminal domain"/>
    <property type="match status" value="1"/>
</dbReference>
<name>A0ABT1V5U7_9ACTN</name>
<feature type="compositionally biased region" description="Basic and acidic residues" evidence="1">
    <location>
        <begin position="43"/>
        <end position="52"/>
    </location>
</feature>
<feature type="signal peptide" evidence="2">
    <location>
        <begin position="1"/>
        <end position="26"/>
    </location>
</feature>
<keyword evidence="4" id="KW-1185">Reference proteome</keyword>
<accession>A0ABT1V5U7</accession>
<feature type="region of interest" description="Disordered" evidence="1">
    <location>
        <begin position="27"/>
        <end position="63"/>
    </location>
</feature>
<dbReference type="RefSeq" id="WP_256653619.1">
    <property type="nucleotide sequence ID" value="NZ_JANIAA010000028.1"/>
</dbReference>
<dbReference type="PANTHER" id="PTHR31460:SF3">
    <property type="entry name" value="MESOCENTIN"/>
    <property type="match status" value="1"/>
</dbReference>
<evidence type="ECO:0000256" key="2">
    <source>
        <dbReference type="SAM" id="SignalP"/>
    </source>
</evidence>
<dbReference type="Proteomes" id="UP001204746">
    <property type="component" value="Unassembled WGS sequence"/>
</dbReference>
<evidence type="ECO:0000313" key="3">
    <source>
        <dbReference type="EMBL" id="MCQ8192761.1"/>
    </source>
</evidence>
<organism evidence="3 4">
    <name type="scientific">Streptomyces rugosispiralis</name>
    <dbReference type="NCBI Taxonomy" id="2967341"/>
    <lineage>
        <taxon>Bacteria</taxon>
        <taxon>Bacillati</taxon>
        <taxon>Actinomycetota</taxon>
        <taxon>Actinomycetes</taxon>
        <taxon>Kitasatosporales</taxon>
        <taxon>Streptomycetaceae</taxon>
        <taxon>Streptomyces</taxon>
    </lineage>
</organism>
<evidence type="ECO:0000256" key="1">
    <source>
        <dbReference type="SAM" id="MobiDB-lite"/>
    </source>
</evidence>
<proteinExistence type="predicted"/>
<dbReference type="InterPro" id="IPR011042">
    <property type="entry name" value="6-blade_b-propeller_TolB-like"/>
</dbReference>
<protein>
    <submittedName>
        <fullName evidence="3">Uncharacterized protein</fullName>
    </submittedName>
</protein>
<dbReference type="InterPro" id="IPR053224">
    <property type="entry name" value="Sensory_adhesion_molecule"/>
</dbReference>
<dbReference type="EMBL" id="JANIAA010000028">
    <property type="protein sequence ID" value="MCQ8192761.1"/>
    <property type="molecule type" value="Genomic_DNA"/>
</dbReference>
<reference evidence="3 4" key="1">
    <citation type="submission" date="2022-07" db="EMBL/GenBank/DDBJ databases">
        <authorList>
            <person name="Phongsopitanun W."/>
            <person name="Tanasupawat S."/>
        </authorList>
    </citation>
    <scope>NUCLEOTIDE SEQUENCE [LARGE SCALE GENOMIC DNA]</scope>
    <source>
        <strain evidence="3 4">RCU-064</strain>
    </source>
</reference>
<gene>
    <name evidence="3" type="ORF">NP777_31795</name>
</gene>
<feature type="chain" id="PRO_5045956528" evidence="2">
    <location>
        <begin position="27"/>
        <end position="362"/>
    </location>
</feature>
<dbReference type="PANTHER" id="PTHR31460">
    <property type="match status" value="1"/>
</dbReference>
<sequence length="362" mass="37893">MKKTKLKIAIAGAALVAAVATGTALAANGSSAGSGPKSGAEQTRTEQAEQAKQKTPSAIKADGSNVFPHSLDFDTRSNTFFAGSLKHGTVSTVSPDGKVRTFIDDPELVSAQAVLVDRERDRVLVSNVDYGTADRSKKDAPFRVAGVGSYDLQSGKQDWCVDLTAVTLDGKQHLISDVTVAPDGTAYAVDELTPTVFRIDRKGRASVFLRNDLLKGTLDIPDFLNGVGMSAVEWVKGNQLIIAMADGSLVRVPVKHPEKAQEVKLSAPLGSPTAGLRLLKDGSIAAVSSGLLTGKPAQIQHVKPRDGWKKATVKVTDTVEDPVTSDVTAGPYGTTYALSGGLADLLAGKPNDGFSLTPVKTD</sequence>
<feature type="compositionally biased region" description="Low complexity" evidence="1">
    <location>
        <begin position="27"/>
        <end position="40"/>
    </location>
</feature>
<comment type="caution">
    <text evidence="3">The sequence shown here is derived from an EMBL/GenBank/DDBJ whole genome shotgun (WGS) entry which is preliminary data.</text>
</comment>
<evidence type="ECO:0000313" key="4">
    <source>
        <dbReference type="Proteomes" id="UP001204746"/>
    </source>
</evidence>
<dbReference type="SUPFAM" id="SSF63829">
    <property type="entry name" value="Calcium-dependent phosphotriesterase"/>
    <property type="match status" value="1"/>
</dbReference>
<keyword evidence="2" id="KW-0732">Signal</keyword>